<feature type="transmembrane region" description="Helical" evidence="1">
    <location>
        <begin position="86"/>
        <end position="109"/>
    </location>
</feature>
<dbReference type="EMBL" id="LT934116">
    <property type="protein sequence ID" value="VAH72144.1"/>
    <property type="molecule type" value="Genomic_DNA"/>
</dbReference>
<dbReference type="AlphaFoldDB" id="A0A9R1Q7F0"/>
<proteinExistence type="predicted"/>
<gene>
    <name evidence="2" type="ORF">TRITD_3Bv1G020530</name>
</gene>
<name>A0A9R1Q7F0_TRITD</name>
<evidence type="ECO:0000313" key="2">
    <source>
        <dbReference type="EMBL" id="VAH72144.1"/>
    </source>
</evidence>
<keyword evidence="1" id="KW-1133">Transmembrane helix</keyword>
<protein>
    <submittedName>
        <fullName evidence="2">Uncharacterized protein</fullName>
    </submittedName>
</protein>
<dbReference type="GO" id="GO:0010073">
    <property type="term" value="P:meristem maintenance"/>
    <property type="evidence" value="ECO:0007669"/>
    <property type="project" value="InterPro"/>
</dbReference>
<reference evidence="2 3" key="1">
    <citation type="submission" date="2017-09" db="EMBL/GenBank/DDBJ databases">
        <authorList>
            <consortium name="International Durum Wheat Genome Sequencing Consortium (IDWGSC)"/>
            <person name="Milanesi L."/>
        </authorList>
    </citation>
    <scope>NUCLEOTIDE SEQUENCE [LARGE SCALE GENOMIC DNA]</scope>
    <source>
        <strain evidence="3">cv. Svevo</strain>
    </source>
</reference>
<dbReference type="Gramene" id="TRITD3Bv1G020530.1">
    <property type="protein sequence ID" value="TRITD3Bv1G020530.1"/>
    <property type="gene ID" value="TRITD3Bv1G020530"/>
</dbReference>
<dbReference type="Proteomes" id="UP000324705">
    <property type="component" value="Chromosome 3B"/>
</dbReference>
<dbReference type="OMA" id="KFWHERV"/>
<evidence type="ECO:0000256" key="1">
    <source>
        <dbReference type="SAM" id="Phobius"/>
    </source>
</evidence>
<dbReference type="PANTHER" id="PTHR46033">
    <property type="entry name" value="PROTEIN MAIN-LIKE 2"/>
    <property type="match status" value="1"/>
</dbReference>
<dbReference type="InterPro" id="IPR044824">
    <property type="entry name" value="MAIN-like"/>
</dbReference>
<accession>A0A9R1Q7F0</accession>
<keyword evidence="3" id="KW-1185">Reference proteome</keyword>
<dbReference type="PANTHER" id="PTHR46033:SF8">
    <property type="entry name" value="PROTEIN MAINTENANCE OF MERISTEMS-LIKE"/>
    <property type="match status" value="1"/>
</dbReference>
<keyword evidence="1" id="KW-0812">Transmembrane</keyword>
<sequence length="114" mass="13073">MTVTLQDFAMIIGLPLHIESLIGRVWNKFWHERVTGLIGDCSPSLTARGKMDNRSSGVPFKWLRENRSGCPQGVDNETMEQYARAYLWYLLSHVLFIDCSGDVASWMFLDFLVD</sequence>
<organism evidence="2 3">
    <name type="scientific">Triticum turgidum subsp. durum</name>
    <name type="common">Durum wheat</name>
    <name type="synonym">Triticum durum</name>
    <dbReference type="NCBI Taxonomy" id="4567"/>
    <lineage>
        <taxon>Eukaryota</taxon>
        <taxon>Viridiplantae</taxon>
        <taxon>Streptophyta</taxon>
        <taxon>Embryophyta</taxon>
        <taxon>Tracheophyta</taxon>
        <taxon>Spermatophyta</taxon>
        <taxon>Magnoliopsida</taxon>
        <taxon>Liliopsida</taxon>
        <taxon>Poales</taxon>
        <taxon>Poaceae</taxon>
        <taxon>BOP clade</taxon>
        <taxon>Pooideae</taxon>
        <taxon>Triticodae</taxon>
        <taxon>Triticeae</taxon>
        <taxon>Triticinae</taxon>
        <taxon>Triticum</taxon>
    </lineage>
</organism>
<evidence type="ECO:0000313" key="3">
    <source>
        <dbReference type="Proteomes" id="UP000324705"/>
    </source>
</evidence>
<keyword evidence="1" id="KW-0472">Membrane</keyword>